<name>A0A9P0P640_ACAOB</name>
<dbReference type="AlphaFoldDB" id="A0A9P0P640"/>
<protein>
    <submittedName>
        <fullName evidence="1">Uncharacterized protein</fullName>
    </submittedName>
</protein>
<sequence length="38" mass="4451">MIHSFSDRSNLSFCTTTIVLCRPKPKFAKKLYSLYKLI</sequence>
<evidence type="ECO:0000313" key="1">
    <source>
        <dbReference type="EMBL" id="CAH1968514.1"/>
    </source>
</evidence>
<organism evidence="1 2">
    <name type="scientific">Acanthoscelides obtectus</name>
    <name type="common">Bean weevil</name>
    <name type="synonym">Bruchus obtectus</name>
    <dbReference type="NCBI Taxonomy" id="200917"/>
    <lineage>
        <taxon>Eukaryota</taxon>
        <taxon>Metazoa</taxon>
        <taxon>Ecdysozoa</taxon>
        <taxon>Arthropoda</taxon>
        <taxon>Hexapoda</taxon>
        <taxon>Insecta</taxon>
        <taxon>Pterygota</taxon>
        <taxon>Neoptera</taxon>
        <taxon>Endopterygota</taxon>
        <taxon>Coleoptera</taxon>
        <taxon>Polyphaga</taxon>
        <taxon>Cucujiformia</taxon>
        <taxon>Chrysomeloidea</taxon>
        <taxon>Chrysomelidae</taxon>
        <taxon>Bruchinae</taxon>
        <taxon>Bruchini</taxon>
        <taxon>Acanthoscelides</taxon>
    </lineage>
</organism>
<gene>
    <name evidence="1" type="ORF">ACAOBT_LOCUS7904</name>
</gene>
<proteinExistence type="predicted"/>
<comment type="caution">
    <text evidence="1">The sequence shown here is derived from an EMBL/GenBank/DDBJ whole genome shotgun (WGS) entry which is preliminary data.</text>
</comment>
<accession>A0A9P0P640</accession>
<reference evidence="1" key="1">
    <citation type="submission" date="2022-03" db="EMBL/GenBank/DDBJ databases">
        <authorList>
            <person name="Sayadi A."/>
        </authorList>
    </citation>
    <scope>NUCLEOTIDE SEQUENCE</scope>
</reference>
<keyword evidence="2" id="KW-1185">Reference proteome</keyword>
<dbReference type="Proteomes" id="UP001152888">
    <property type="component" value="Unassembled WGS sequence"/>
</dbReference>
<evidence type="ECO:0000313" key="2">
    <source>
        <dbReference type="Proteomes" id="UP001152888"/>
    </source>
</evidence>
<dbReference type="EMBL" id="CAKOFQ010006753">
    <property type="protein sequence ID" value="CAH1968514.1"/>
    <property type="molecule type" value="Genomic_DNA"/>
</dbReference>